<proteinExistence type="predicted"/>
<evidence type="ECO:0000256" key="1">
    <source>
        <dbReference type="SAM" id="MobiDB-lite"/>
    </source>
</evidence>
<reference evidence="3" key="2">
    <citation type="submission" date="2021-11" db="EMBL/GenBank/DDBJ databases">
        <authorList>
            <consortium name="Genoscope - CEA"/>
            <person name="William W."/>
        </authorList>
    </citation>
    <scope>NUCLEOTIDE SEQUENCE</scope>
</reference>
<feature type="region of interest" description="Disordered" evidence="1">
    <location>
        <begin position="176"/>
        <end position="195"/>
    </location>
</feature>
<dbReference type="Proteomes" id="UP000789595">
    <property type="component" value="Unassembled WGS sequence"/>
</dbReference>
<dbReference type="EMBL" id="CAKKNE010000002">
    <property type="protein sequence ID" value="CAH0369733.1"/>
    <property type="molecule type" value="Genomic_DNA"/>
</dbReference>
<accession>A0A7S4EDA3</accession>
<evidence type="ECO:0000313" key="3">
    <source>
        <dbReference type="EMBL" id="CAH0369733.1"/>
    </source>
</evidence>
<name>A0A7S4EDA3_9STRA</name>
<gene>
    <name evidence="2" type="ORF">PCAL00307_LOCUS20380</name>
    <name evidence="3" type="ORF">PECAL_2P28680</name>
</gene>
<organism evidence="2">
    <name type="scientific">Pelagomonas calceolata</name>
    <dbReference type="NCBI Taxonomy" id="35677"/>
    <lineage>
        <taxon>Eukaryota</taxon>
        <taxon>Sar</taxon>
        <taxon>Stramenopiles</taxon>
        <taxon>Ochrophyta</taxon>
        <taxon>Pelagophyceae</taxon>
        <taxon>Pelagomonadales</taxon>
        <taxon>Pelagomonadaceae</taxon>
        <taxon>Pelagomonas</taxon>
    </lineage>
</organism>
<sequence length="463" mass="51694">MRAALALALCAIHAVSERDEHGMRQALRLARMRAPRERRSPGAGRAQGRTGGMRDFYGGANRTRLWPRTKHLQPLLPTVPTEHLWAGGCCGLGHRTSRLMRLYVYAVSRGRHVVADWGACVGTPVANLFSALFGDWNELRAVKPRENQLRNPGCPSGVCPTGNAFKEAAKARRSFFPNEPPEDWQPPGTRVESKHPSKTLWQGEWGLFNLHSDIFKYAEHFAASMVKALRPEIKERLDEFIQKEFSPRGRRRTRIIGVHFRFGNGEKFGRRPANSTHVVLRTAAAVERVAAALGYENVRVLVATDDASALDTLRKHTKLDVFARPQWRPPPGAGIVFSSWRTKDHLDDKIKEATEAAHRSVVKDANTCVGAAADMLIDSLLLGYADALVLPVPSTFTILPKVMAHSRGAPSCMFIGETWRDLNIKKRDLELTCVRRDRAGRASTSRLTVPPQGRADWLGARFW</sequence>
<reference evidence="2" key="1">
    <citation type="submission" date="2021-01" db="EMBL/GenBank/DDBJ databases">
        <authorList>
            <person name="Corre E."/>
            <person name="Pelletier E."/>
            <person name="Niang G."/>
            <person name="Scheremetjew M."/>
            <person name="Finn R."/>
            <person name="Kale V."/>
            <person name="Holt S."/>
            <person name="Cochrane G."/>
            <person name="Meng A."/>
            <person name="Brown T."/>
            <person name="Cohen L."/>
        </authorList>
    </citation>
    <scope>NUCLEOTIDE SEQUENCE</scope>
    <source>
        <strain evidence="2">CCMP1756</strain>
    </source>
</reference>
<evidence type="ECO:0000313" key="2">
    <source>
        <dbReference type="EMBL" id="CAE0704932.1"/>
    </source>
</evidence>
<dbReference type="Gene3D" id="3.40.50.11350">
    <property type="match status" value="1"/>
</dbReference>
<dbReference type="EMBL" id="HBIW01023644">
    <property type="protein sequence ID" value="CAE0704932.1"/>
    <property type="molecule type" value="Transcribed_RNA"/>
</dbReference>
<protein>
    <submittedName>
        <fullName evidence="2">Uncharacterized protein</fullName>
    </submittedName>
</protein>
<dbReference type="AlphaFoldDB" id="A0A7S4EDA3"/>
<evidence type="ECO:0000313" key="4">
    <source>
        <dbReference type="Proteomes" id="UP000789595"/>
    </source>
</evidence>
<feature type="region of interest" description="Disordered" evidence="1">
    <location>
        <begin position="33"/>
        <end position="53"/>
    </location>
</feature>
<keyword evidence="4" id="KW-1185">Reference proteome</keyword>
<dbReference type="OrthoDB" id="10593212at2759"/>